<evidence type="ECO:0000256" key="5">
    <source>
        <dbReference type="ARBA" id="ARBA00022903"/>
    </source>
</evidence>
<dbReference type="Pfam" id="PF03721">
    <property type="entry name" value="UDPG_MGDP_dh_N"/>
    <property type="match status" value="1"/>
</dbReference>
<evidence type="ECO:0000256" key="9">
    <source>
        <dbReference type="PIRNR" id="PIRNR000124"/>
    </source>
</evidence>
<sequence>MKIAVAGTGYVGLSIAVLLAQHHQVVAVDIIPEKVELINQRRSPIQDDYIEKYLAEKELNLLATLNAREAYQDADFVVIAAPTNYDPKKNFFDTSAVESVIKTVLKYNPEAIMVIKSTVPVGYTESARKKFQTEKILFSPEFLRESKALYDNLYPSRIILGTDKSNERLVSAAETFAGLLQEGALKKGIETLYMGFTEAEAVKLFANTYLALRVSYFNELDTYSEMKNLDTQAIIKGVSLDPRIGDHYNNPSFGYGGYCLPKDTKQLLANYSDVPQDMMTAIVQSNRTRKDYIADRILELAGAYVGNESYEPAKERAITVGVYRLTMKSDSDNFRQSSIQGVMKRLKAKGVTIIIYEPTLEDGVTFFGSQIVNDFKRFKDLSQVIIANRFDETLEDVKERVYTRDIFKRD</sequence>
<dbReference type="GO" id="GO:0051287">
    <property type="term" value="F:NAD binding"/>
    <property type="evidence" value="ECO:0007669"/>
    <property type="project" value="InterPro"/>
</dbReference>
<dbReference type="GO" id="GO:0000271">
    <property type="term" value="P:polysaccharide biosynthetic process"/>
    <property type="evidence" value="ECO:0007669"/>
    <property type="project" value="InterPro"/>
</dbReference>
<dbReference type="PANTHER" id="PTHR43750:SF2">
    <property type="entry name" value="UDP-GLUCOSE 6-DEHYDROGENASE"/>
    <property type="match status" value="1"/>
</dbReference>
<evidence type="ECO:0000256" key="3">
    <source>
        <dbReference type="ARBA" id="ARBA00012954"/>
    </source>
</evidence>
<evidence type="ECO:0000256" key="11">
    <source>
        <dbReference type="PIRSR" id="PIRSR500134-2"/>
    </source>
</evidence>
<dbReference type="GO" id="GO:0003979">
    <property type="term" value="F:UDP-glucose 6-dehydrogenase activity"/>
    <property type="evidence" value="ECO:0007669"/>
    <property type="project" value="UniProtKB-EC"/>
</dbReference>
<dbReference type="InterPro" id="IPR036291">
    <property type="entry name" value="NAD(P)-bd_dom_sf"/>
</dbReference>
<proteinExistence type="inferred from homology"/>
<dbReference type="UniPathway" id="UPA00038">
    <property type="reaction ID" value="UER00491"/>
</dbReference>
<dbReference type="Gene3D" id="1.10.1040.10">
    <property type="entry name" value="N-(1-d-carboxylethyl)-l-norvaline Dehydrogenase, domain 2"/>
    <property type="match status" value="1"/>
</dbReference>
<evidence type="ECO:0000313" key="15">
    <source>
        <dbReference type="Proteomes" id="UP000385544"/>
    </source>
</evidence>
<feature type="binding site" evidence="12">
    <location>
        <position position="83"/>
    </location>
    <ligand>
        <name>NAD(+)</name>
        <dbReference type="ChEBI" id="CHEBI:57540"/>
    </ligand>
</feature>
<protein>
    <recommendedName>
        <fullName evidence="4 9">UDP-glucose 6-dehydrogenase</fullName>
        <ecNumber evidence="3 9">1.1.1.22</ecNumber>
    </recommendedName>
</protein>
<evidence type="ECO:0000256" key="12">
    <source>
        <dbReference type="PIRSR" id="PIRSR500134-3"/>
    </source>
</evidence>
<accession>A0A564SFN9</accession>
<evidence type="ECO:0000256" key="10">
    <source>
        <dbReference type="PIRSR" id="PIRSR500134-1"/>
    </source>
</evidence>
<dbReference type="NCBIfam" id="TIGR03026">
    <property type="entry name" value="NDP-sugDHase"/>
    <property type="match status" value="1"/>
</dbReference>
<dbReference type="OrthoDB" id="9803238at2"/>
<keyword evidence="6 9" id="KW-0560">Oxidoreductase</keyword>
<organism evidence="14 15">
    <name type="scientific">Streptococcus constellatus</name>
    <dbReference type="NCBI Taxonomy" id="76860"/>
    <lineage>
        <taxon>Bacteria</taxon>
        <taxon>Bacillati</taxon>
        <taxon>Bacillota</taxon>
        <taxon>Bacilli</taxon>
        <taxon>Lactobacillales</taxon>
        <taxon>Streptococcaceae</taxon>
        <taxon>Streptococcus</taxon>
        <taxon>Streptococcus anginosus group</taxon>
    </lineage>
</organism>
<feature type="binding site" evidence="11">
    <location>
        <begin position="142"/>
        <end position="145"/>
    </location>
    <ligand>
        <name>substrate</name>
    </ligand>
</feature>
<gene>
    <name evidence="14" type="primary">ugd_1</name>
    <name evidence="14" type="ORF">SCSS39_00443</name>
</gene>
<feature type="binding site" evidence="12">
    <location>
        <position position="335"/>
    </location>
    <ligand>
        <name>NAD(+)</name>
        <dbReference type="ChEBI" id="CHEBI:57540"/>
    </ligand>
</feature>
<dbReference type="InterPro" id="IPR036220">
    <property type="entry name" value="UDP-Glc/GDP-Man_DH_C_sf"/>
</dbReference>
<feature type="binding site" evidence="11">
    <location>
        <position position="256"/>
    </location>
    <ligand>
        <name>substrate</name>
    </ligand>
</feature>
<dbReference type="Pfam" id="PF00984">
    <property type="entry name" value="UDPG_MGDP_dh"/>
    <property type="match status" value="1"/>
</dbReference>
<dbReference type="InterPro" id="IPR017476">
    <property type="entry name" value="UDP-Glc/GDP-Man"/>
</dbReference>
<evidence type="ECO:0000256" key="4">
    <source>
        <dbReference type="ARBA" id="ARBA00015132"/>
    </source>
</evidence>
<comment type="catalytic activity">
    <reaction evidence="8 9">
        <text>UDP-alpha-D-glucose + 2 NAD(+) + H2O = UDP-alpha-D-glucuronate + 2 NADH + 3 H(+)</text>
        <dbReference type="Rhea" id="RHEA:23596"/>
        <dbReference type="ChEBI" id="CHEBI:15377"/>
        <dbReference type="ChEBI" id="CHEBI:15378"/>
        <dbReference type="ChEBI" id="CHEBI:57540"/>
        <dbReference type="ChEBI" id="CHEBI:57945"/>
        <dbReference type="ChEBI" id="CHEBI:58052"/>
        <dbReference type="ChEBI" id="CHEBI:58885"/>
        <dbReference type="EC" id="1.1.1.22"/>
    </reaction>
</comment>
<feature type="binding site" evidence="12">
    <location>
        <position position="29"/>
    </location>
    <ligand>
        <name>NAD(+)</name>
        <dbReference type="ChEBI" id="CHEBI:57540"/>
    </ligand>
</feature>
<feature type="domain" description="UDP-glucose/GDP-mannose dehydrogenase C-terminal" evidence="13">
    <location>
        <begin position="321"/>
        <end position="409"/>
    </location>
</feature>
<feature type="binding site" evidence="12">
    <location>
        <position position="34"/>
    </location>
    <ligand>
        <name>NAD(+)</name>
        <dbReference type="ChEBI" id="CHEBI:57540"/>
    </ligand>
</feature>
<dbReference type="EMBL" id="CABHMZ010000004">
    <property type="protein sequence ID" value="VUW93613.1"/>
    <property type="molecule type" value="Genomic_DNA"/>
</dbReference>
<dbReference type="SUPFAM" id="SSF51735">
    <property type="entry name" value="NAD(P)-binding Rossmann-fold domains"/>
    <property type="match status" value="1"/>
</dbReference>
<dbReference type="InterPro" id="IPR014027">
    <property type="entry name" value="UDP-Glc/GDP-Man_DH_C"/>
</dbReference>
<keyword evidence="7 9" id="KW-0520">NAD</keyword>
<feature type="binding site" evidence="12">
    <location>
        <position position="262"/>
    </location>
    <ligand>
        <name>NAD(+)</name>
        <dbReference type="ChEBI" id="CHEBI:57540"/>
    </ligand>
</feature>
<feature type="binding site" evidence="11">
    <location>
        <begin position="248"/>
        <end position="252"/>
    </location>
    <ligand>
        <name>substrate</name>
    </ligand>
</feature>
<dbReference type="Proteomes" id="UP000385544">
    <property type="component" value="Unassembled WGS sequence"/>
</dbReference>
<dbReference type="Pfam" id="PF03720">
    <property type="entry name" value="UDPG_MGDP_dh_C"/>
    <property type="match status" value="1"/>
</dbReference>
<dbReference type="PIRSF" id="PIRSF500134">
    <property type="entry name" value="UDPglc_DH_bac"/>
    <property type="match status" value="1"/>
</dbReference>
<evidence type="ECO:0000259" key="13">
    <source>
        <dbReference type="SMART" id="SM00984"/>
    </source>
</evidence>
<comment type="similarity">
    <text evidence="2 9">Belongs to the UDP-glucose/GDP-mannose dehydrogenase family.</text>
</comment>
<dbReference type="Gene3D" id="3.40.50.720">
    <property type="entry name" value="NAD(P)-binding Rossmann-like Domain"/>
    <property type="match status" value="2"/>
</dbReference>
<dbReference type="GO" id="GO:0006065">
    <property type="term" value="P:UDP-glucuronate biosynthetic process"/>
    <property type="evidence" value="ECO:0007669"/>
    <property type="project" value="UniProtKB-UniPathway"/>
</dbReference>
<name>A0A564SFN9_STRCV</name>
<dbReference type="SMART" id="SM00984">
    <property type="entry name" value="UDPG_MGDP_dh_C"/>
    <property type="match status" value="1"/>
</dbReference>
<dbReference type="EC" id="1.1.1.22" evidence="3 9"/>
<keyword evidence="5" id="KW-0972">Capsule biogenesis/degradation</keyword>
<feature type="binding site" evidence="11">
    <location>
        <position position="327"/>
    </location>
    <ligand>
        <name>substrate</name>
    </ligand>
</feature>
<feature type="binding site" evidence="12">
    <location>
        <position position="145"/>
    </location>
    <ligand>
        <name>NAD(+)</name>
        <dbReference type="ChEBI" id="CHEBI:57540"/>
    </ligand>
</feature>
<evidence type="ECO:0000313" key="14">
    <source>
        <dbReference type="EMBL" id="VUW93613.1"/>
    </source>
</evidence>
<dbReference type="InterPro" id="IPR014026">
    <property type="entry name" value="UDP-Glc/GDP-Man_DH_dimer"/>
</dbReference>
<dbReference type="InterPro" id="IPR001732">
    <property type="entry name" value="UDP-Glc/GDP-Man_DH_N"/>
</dbReference>
<dbReference type="InterPro" id="IPR028357">
    <property type="entry name" value="UDPglc_DH_bac"/>
</dbReference>
<feature type="binding site" evidence="11">
    <location>
        <position position="328"/>
    </location>
    <ligand>
        <name>substrate</name>
    </ligand>
</feature>
<evidence type="ECO:0000256" key="7">
    <source>
        <dbReference type="ARBA" id="ARBA00023027"/>
    </source>
</evidence>
<feature type="active site" description="Nucleophile" evidence="10">
    <location>
        <position position="259"/>
    </location>
</feature>
<evidence type="ECO:0000256" key="1">
    <source>
        <dbReference type="ARBA" id="ARBA00004701"/>
    </source>
</evidence>
<evidence type="ECO:0000256" key="2">
    <source>
        <dbReference type="ARBA" id="ARBA00006601"/>
    </source>
</evidence>
<evidence type="ECO:0000256" key="6">
    <source>
        <dbReference type="ARBA" id="ARBA00023002"/>
    </source>
</evidence>
<dbReference type="InterPro" id="IPR013328">
    <property type="entry name" value="6PGD_dom2"/>
</dbReference>
<feature type="binding site" evidence="11">
    <location>
        <position position="203"/>
    </location>
    <ligand>
        <name>substrate</name>
    </ligand>
</feature>
<dbReference type="InterPro" id="IPR008927">
    <property type="entry name" value="6-PGluconate_DH-like_C_sf"/>
</dbReference>
<dbReference type="PIRSF" id="PIRSF000124">
    <property type="entry name" value="UDPglc_GDPman_dh"/>
    <property type="match status" value="1"/>
</dbReference>
<evidence type="ECO:0000256" key="8">
    <source>
        <dbReference type="ARBA" id="ARBA00047473"/>
    </source>
</evidence>
<feature type="binding site" evidence="11">
    <location>
        <position position="410"/>
    </location>
    <ligand>
        <name>substrate</name>
    </ligand>
</feature>
<feature type="binding site" evidence="12">
    <location>
        <position position="118"/>
    </location>
    <ligand>
        <name>NAD(+)</name>
        <dbReference type="ChEBI" id="CHEBI:57540"/>
    </ligand>
</feature>
<dbReference type="SUPFAM" id="SSF48179">
    <property type="entry name" value="6-phosphogluconate dehydrogenase C-terminal domain-like"/>
    <property type="match status" value="1"/>
</dbReference>
<dbReference type="RefSeq" id="WP_144207724.1">
    <property type="nucleotide sequence ID" value="NZ_CABHMZ010000004.1"/>
</dbReference>
<dbReference type="PANTHER" id="PTHR43750">
    <property type="entry name" value="UDP-GLUCOSE 6-DEHYDROGENASE TUAD"/>
    <property type="match status" value="1"/>
</dbReference>
<dbReference type="SUPFAM" id="SSF52413">
    <property type="entry name" value="UDP-glucose/GDP-mannose dehydrogenase C-terminal domain"/>
    <property type="match status" value="1"/>
</dbReference>
<comment type="pathway">
    <text evidence="1">Nucleotide-sugar biosynthesis; UDP-alpha-D-glucuronate biosynthesis; UDP-alpha-D-glucuronate from UDP-alpha-D-glucose: step 1/1.</text>
</comment>
<dbReference type="AlphaFoldDB" id="A0A564SFN9"/>
<reference evidence="14 15" key="1">
    <citation type="submission" date="2019-07" db="EMBL/GenBank/DDBJ databases">
        <authorList>
            <person name="Hibberd C M."/>
            <person name="Gehrig L. J."/>
            <person name="Chang H.-W."/>
            <person name="Venkatesh S."/>
        </authorList>
    </citation>
    <scope>NUCLEOTIDE SEQUENCE [LARGE SCALE GENOMIC DNA]</scope>
    <source>
        <strain evidence="14">Streptococcus_constellatus_SS_Bg39</strain>
    </source>
</reference>